<evidence type="ECO:0000313" key="3">
    <source>
        <dbReference type="Proteomes" id="UP000198636"/>
    </source>
</evidence>
<dbReference type="PANTHER" id="PTHR33408">
    <property type="entry name" value="TRANSPOSASE"/>
    <property type="match status" value="1"/>
</dbReference>
<sequence length="78" mass="9269">IDEDLADKARRFMKTEKGKRYYKRRKETVERIFADAKELHGLRYAHYRGLHLVQMQCLMTATAQNIKKIATKLSKVQE</sequence>
<dbReference type="Proteomes" id="UP000198636">
    <property type="component" value="Unassembled WGS sequence"/>
</dbReference>
<feature type="domain" description="Transposase DDE" evidence="1">
    <location>
        <begin position="4"/>
        <end position="69"/>
    </location>
</feature>
<dbReference type="InterPro" id="IPR025668">
    <property type="entry name" value="Tnp_DDE_dom"/>
</dbReference>
<name>A0A1G5JVE4_9FIRM</name>
<organism evidence="2 3">
    <name type="scientific">Alkaliphilus peptidifermentans DSM 18978</name>
    <dbReference type="NCBI Taxonomy" id="1120976"/>
    <lineage>
        <taxon>Bacteria</taxon>
        <taxon>Bacillati</taxon>
        <taxon>Bacillota</taxon>
        <taxon>Clostridia</taxon>
        <taxon>Peptostreptococcales</taxon>
        <taxon>Natronincolaceae</taxon>
        <taxon>Alkaliphilus</taxon>
    </lineage>
</organism>
<evidence type="ECO:0000313" key="2">
    <source>
        <dbReference type="EMBL" id="SCY92144.1"/>
    </source>
</evidence>
<accession>A0A1G5JVE4</accession>
<dbReference type="AlphaFoldDB" id="A0A1G5JVE4"/>
<dbReference type="Pfam" id="PF13751">
    <property type="entry name" value="DDE_Tnp_1_6"/>
    <property type="match status" value="1"/>
</dbReference>
<dbReference type="RefSeq" id="WP_408606036.1">
    <property type="nucleotide sequence ID" value="NZ_FMUS01000022.1"/>
</dbReference>
<dbReference type="PANTHER" id="PTHR33408:SF2">
    <property type="entry name" value="TRANSPOSASE DDE DOMAIN-CONTAINING PROTEIN"/>
    <property type="match status" value="1"/>
</dbReference>
<dbReference type="EMBL" id="FMUS01000022">
    <property type="protein sequence ID" value="SCY92144.1"/>
    <property type="molecule type" value="Genomic_DNA"/>
</dbReference>
<keyword evidence="3" id="KW-1185">Reference proteome</keyword>
<proteinExistence type="predicted"/>
<feature type="non-terminal residue" evidence="2">
    <location>
        <position position="1"/>
    </location>
</feature>
<gene>
    <name evidence="2" type="ORF">SAMN03080606_03044</name>
</gene>
<protein>
    <submittedName>
        <fullName evidence="2">Transposase DDE domain-containing protein</fullName>
    </submittedName>
</protein>
<dbReference type="STRING" id="1120976.SAMN03080606_03044"/>
<reference evidence="2 3" key="1">
    <citation type="submission" date="2016-10" db="EMBL/GenBank/DDBJ databases">
        <authorList>
            <person name="de Groot N.N."/>
        </authorList>
    </citation>
    <scope>NUCLEOTIDE SEQUENCE [LARGE SCALE GENOMIC DNA]</scope>
    <source>
        <strain evidence="2 3">DSM 18978</strain>
    </source>
</reference>
<evidence type="ECO:0000259" key="1">
    <source>
        <dbReference type="Pfam" id="PF13751"/>
    </source>
</evidence>